<dbReference type="GO" id="GO:0046872">
    <property type="term" value="F:metal ion binding"/>
    <property type="evidence" value="ECO:0007669"/>
    <property type="project" value="UniProtKB-KW"/>
</dbReference>
<accession>A0A9N9TVK9</accession>
<comment type="function">
    <text evidence="8">Mitochondrial intermembrane chaperone that participates in the import and insertion of some multi-pass transmembrane proteins into the mitochondrial inner membrane. Also required for the transfer of beta-barrel precursors from the TOM complex to the sorting and assembly machinery (SAM complex) of the outer membrane. Acts as a chaperone-like protein that protects the hydrophobic precursors from aggregation and guide them through the mitochondrial intermembrane space.</text>
</comment>
<keyword evidence="11" id="KW-1185">Reference proteome</keyword>
<name>A0A9N9TVK9_PHYSR</name>
<keyword evidence="6 8" id="KW-0496">Mitochondrion</keyword>
<evidence type="ECO:0000256" key="1">
    <source>
        <dbReference type="ARBA" id="ARBA00022448"/>
    </source>
</evidence>
<dbReference type="InterPro" id="IPR050673">
    <property type="entry name" value="Mito_inner_translocase_sub"/>
</dbReference>
<organism evidence="10 11">
    <name type="scientific">Phyllotreta striolata</name>
    <name type="common">Striped flea beetle</name>
    <name type="synonym">Crioceris striolata</name>
    <dbReference type="NCBI Taxonomy" id="444603"/>
    <lineage>
        <taxon>Eukaryota</taxon>
        <taxon>Metazoa</taxon>
        <taxon>Ecdysozoa</taxon>
        <taxon>Arthropoda</taxon>
        <taxon>Hexapoda</taxon>
        <taxon>Insecta</taxon>
        <taxon>Pterygota</taxon>
        <taxon>Neoptera</taxon>
        <taxon>Endopterygota</taxon>
        <taxon>Coleoptera</taxon>
        <taxon>Polyphaga</taxon>
        <taxon>Cucujiformia</taxon>
        <taxon>Chrysomeloidea</taxon>
        <taxon>Chrysomelidae</taxon>
        <taxon>Galerucinae</taxon>
        <taxon>Alticini</taxon>
        <taxon>Phyllotreta</taxon>
    </lineage>
</organism>
<comment type="subcellular location">
    <subcellularLocation>
        <location evidence="8">Mitochondrion inner membrane</location>
        <topology evidence="8">Peripheral membrane protein</topology>
        <orientation evidence="8">Intermembrane side</orientation>
    </subcellularLocation>
</comment>
<evidence type="ECO:0000256" key="3">
    <source>
        <dbReference type="ARBA" id="ARBA00022833"/>
    </source>
</evidence>
<evidence type="ECO:0000256" key="2">
    <source>
        <dbReference type="ARBA" id="ARBA00022723"/>
    </source>
</evidence>
<proteinExistence type="inferred from homology"/>
<reference evidence="10" key="1">
    <citation type="submission" date="2022-01" db="EMBL/GenBank/DDBJ databases">
        <authorList>
            <person name="King R."/>
        </authorList>
    </citation>
    <scope>NUCLEOTIDE SEQUENCE</scope>
</reference>
<keyword evidence="4 8" id="KW-0653">Protein transport</keyword>
<sequence>MSVPLPVGTGIENIDAEQIKTFKDFLISYNKLTELCFNDCINDFTSRNIKNKEEQCALNCMEKFLKVNQRISLRFQEFQVLANESAMAAAQKLEKSGG</sequence>
<comment type="similarity">
    <text evidence="8">Belongs to the small Tim family.</text>
</comment>
<evidence type="ECO:0000256" key="8">
    <source>
        <dbReference type="RuleBase" id="RU367043"/>
    </source>
</evidence>
<dbReference type="SUPFAM" id="SSF144122">
    <property type="entry name" value="Tim10-like"/>
    <property type="match status" value="1"/>
</dbReference>
<evidence type="ECO:0000259" key="9">
    <source>
        <dbReference type="Pfam" id="PF02953"/>
    </source>
</evidence>
<dbReference type="InterPro" id="IPR035427">
    <property type="entry name" value="Tim10-like_dom_sf"/>
</dbReference>
<dbReference type="Proteomes" id="UP001153712">
    <property type="component" value="Chromosome 4"/>
</dbReference>
<dbReference type="Pfam" id="PF02953">
    <property type="entry name" value="zf-Tim10_DDP"/>
    <property type="match status" value="1"/>
</dbReference>
<evidence type="ECO:0000256" key="7">
    <source>
        <dbReference type="ARBA" id="ARBA00023157"/>
    </source>
</evidence>
<comment type="domain">
    <text evidence="8">The twin CX3C motif contains 4 conserved Cys residues that form 2 disulfide bonds in the mitochondrial intermembrane space.</text>
</comment>
<dbReference type="OrthoDB" id="1551503at2759"/>
<keyword evidence="5 8" id="KW-0811">Translocation</keyword>
<keyword evidence="2" id="KW-0479">Metal-binding</keyword>
<keyword evidence="8" id="KW-0999">Mitochondrion inner membrane</keyword>
<evidence type="ECO:0000256" key="5">
    <source>
        <dbReference type="ARBA" id="ARBA00023010"/>
    </source>
</evidence>
<evidence type="ECO:0000313" key="11">
    <source>
        <dbReference type="Proteomes" id="UP001153712"/>
    </source>
</evidence>
<keyword evidence="8" id="KW-0143">Chaperone</keyword>
<keyword evidence="3" id="KW-0862">Zinc</keyword>
<dbReference type="GO" id="GO:0005743">
    <property type="term" value="C:mitochondrial inner membrane"/>
    <property type="evidence" value="ECO:0007669"/>
    <property type="project" value="UniProtKB-SubCell"/>
</dbReference>
<keyword evidence="7 8" id="KW-1015">Disulfide bond</keyword>
<dbReference type="PANTHER" id="PTHR13172">
    <property type="entry name" value="MITOCHONDRIAL IMPORT INNER MEMBRANE TRANSLOCASE SUBUNIT TIM9B"/>
    <property type="match status" value="1"/>
</dbReference>
<keyword evidence="8" id="KW-0472">Membrane</keyword>
<gene>
    <name evidence="10" type="ORF">PHYEVI_LOCUS7640</name>
</gene>
<evidence type="ECO:0000256" key="4">
    <source>
        <dbReference type="ARBA" id="ARBA00022927"/>
    </source>
</evidence>
<dbReference type="InterPro" id="IPR004217">
    <property type="entry name" value="Tim10-like"/>
</dbReference>
<feature type="domain" description="Tim10-like" evidence="9">
    <location>
        <begin position="17"/>
        <end position="77"/>
    </location>
</feature>
<evidence type="ECO:0000313" key="10">
    <source>
        <dbReference type="EMBL" id="CAG9861298.1"/>
    </source>
</evidence>
<dbReference type="AlphaFoldDB" id="A0A9N9TVK9"/>
<keyword evidence="1 8" id="KW-0813">Transport</keyword>
<protein>
    <recommendedName>
        <fullName evidence="8">Mitochondrial import inner membrane translocase subunit</fullName>
    </recommendedName>
</protein>
<comment type="subunit">
    <text evidence="8">Heterohexamer.</text>
</comment>
<dbReference type="EMBL" id="OU900097">
    <property type="protein sequence ID" value="CAG9861298.1"/>
    <property type="molecule type" value="Genomic_DNA"/>
</dbReference>
<dbReference type="Gene3D" id="1.10.287.810">
    <property type="entry name" value="Mitochondrial import inner membrane translocase subunit tim13 like domains"/>
    <property type="match status" value="1"/>
</dbReference>
<evidence type="ECO:0000256" key="6">
    <source>
        <dbReference type="ARBA" id="ARBA00023128"/>
    </source>
</evidence>
<dbReference type="GO" id="GO:0015031">
    <property type="term" value="P:protein transport"/>
    <property type="evidence" value="ECO:0007669"/>
    <property type="project" value="UniProtKB-KW"/>
</dbReference>